<dbReference type="PIRSF" id="PIRSF001549">
    <property type="entry name" value="His-tRNA_synth"/>
    <property type="match status" value="1"/>
</dbReference>
<feature type="region of interest" description="Disordered" evidence="10">
    <location>
        <begin position="265"/>
        <end position="290"/>
    </location>
</feature>
<comment type="similarity">
    <text evidence="1 8">Belongs to the class-II aminoacyl-tRNA synthetase family.</text>
</comment>
<dbReference type="CDD" id="cd00773">
    <property type="entry name" value="HisRS-like_core"/>
    <property type="match status" value="1"/>
</dbReference>
<dbReference type="InterPro" id="IPR006195">
    <property type="entry name" value="aa-tRNA-synth_II"/>
</dbReference>
<evidence type="ECO:0000256" key="10">
    <source>
        <dbReference type="SAM" id="MobiDB-lite"/>
    </source>
</evidence>
<dbReference type="GO" id="GO:0004821">
    <property type="term" value="F:histidine-tRNA ligase activity"/>
    <property type="evidence" value="ECO:0007669"/>
    <property type="project" value="UniProtKB-UniRule"/>
</dbReference>
<dbReference type="InterPro" id="IPR015807">
    <property type="entry name" value="His-tRNA-ligase"/>
</dbReference>
<evidence type="ECO:0000256" key="9">
    <source>
        <dbReference type="PIRSR" id="PIRSR001549-1"/>
    </source>
</evidence>
<dbReference type="CDD" id="cd00859">
    <property type="entry name" value="HisRS_anticodon"/>
    <property type="match status" value="1"/>
</dbReference>
<dbReference type="SUPFAM" id="SSF55681">
    <property type="entry name" value="Class II aaRS and biotin synthetases"/>
    <property type="match status" value="1"/>
</dbReference>
<organism evidence="12 13">
    <name type="scientific">Candidatus Yanofskybacteria bacterium RIFCSPLOWO2_01_FULL_43_22</name>
    <dbReference type="NCBI Taxonomy" id="1802695"/>
    <lineage>
        <taxon>Bacteria</taxon>
        <taxon>Candidatus Yanofskyibacteriota</taxon>
    </lineage>
</organism>
<gene>
    <name evidence="8" type="primary">hisS</name>
    <name evidence="12" type="ORF">A3A13_00040</name>
</gene>
<dbReference type="Gene3D" id="3.40.50.800">
    <property type="entry name" value="Anticodon-binding domain"/>
    <property type="match status" value="1"/>
</dbReference>
<dbReference type="PROSITE" id="PS50862">
    <property type="entry name" value="AA_TRNA_LIGASE_II"/>
    <property type="match status" value="1"/>
</dbReference>
<dbReference type="GO" id="GO:0005737">
    <property type="term" value="C:cytoplasm"/>
    <property type="evidence" value="ECO:0007669"/>
    <property type="project" value="UniProtKB-SubCell"/>
</dbReference>
<keyword evidence="2 8" id="KW-0436">Ligase</keyword>
<dbReference type="InterPro" id="IPR045864">
    <property type="entry name" value="aa-tRNA-synth_II/BPL/LPL"/>
</dbReference>
<evidence type="ECO:0000256" key="2">
    <source>
        <dbReference type="ARBA" id="ARBA00022598"/>
    </source>
</evidence>
<comment type="subunit">
    <text evidence="8">Homodimer.</text>
</comment>
<dbReference type="PANTHER" id="PTHR43707">
    <property type="entry name" value="HISTIDYL-TRNA SYNTHETASE"/>
    <property type="match status" value="1"/>
</dbReference>
<evidence type="ECO:0000313" key="12">
    <source>
        <dbReference type="EMBL" id="OGN23688.1"/>
    </source>
</evidence>
<reference evidence="12 13" key="1">
    <citation type="journal article" date="2016" name="Nat. Commun.">
        <title>Thousands of microbial genomes shed light on interconnected biogeochemical processes in an aquifer system.</title>
        <authorList>
            <person name="Anantharaman K."/>
            <person name="Brown C.T."/>
            <person name="Hug L.A."/>
            <person name="Sharon I."/>
            <person name="Castelle C.J."/>
            <person name="Probst A.J."/>
            <person name="Thomas B.C."/>
            <person name="Singh A."/>
            <person name="Wilkins M.J."/>
            <person name="Karaoz U."/>
            <person name="Brodie E.L."/>
            <person name="Williams K.H."/>
            <person name="Hubbard S.S."/>
            <person name="Banfield J.F."/>
        </authorList>
    </citation>
    <scope>NUCLEOTIDE SEQUENCE [LARGE SCALE GENOMIC DNA]</scope>
</reference>
<feature type="binding site" evidence="9">
    <location>
        <position position="104"/>
    </location>
    <ligand>
        <name>L-histidine</name>
        <dbReference type="ChEBI" id="CHEBI:57595"/>
    </ligand>
</feature>
<keyword evidence="6 8" id="KW-0030">Aminoacyl-tRNA synthetase</keyword>
<evidence type="ECO:0000313" key="13">
    <source>
        <dbReference type="Proteomes" id="UP000178911"/>
    </source>
</evidence>
<evidence type="ECO:0000259" key="11">
    <source>
        <dbReference type="PROSITE" id="PS50862"/>
    </source>
</evidence>
<dbReference type="GO" id="GO:0005524">
    <property type="term" value="F:ATP binding"/>
    <property type="evidence" value="ECO:0007669"/>
    <property type="project" value="UniProtKB-UniRule"/>
</dbReference>
<comment type="caution">
    <text evidence="12">The sequence shown here is derived from an EMBL/GenBank/DDBJ whole genome shotgun (WGS) entry which is preliminary data.</text>
</comment>
<evidence type="ECO:0000256" key="3">
    <source>
        <dbReference type="ARBA" id="ARBA00022741"/>
    </source>
</evidence>
<evidence type="ECO:0000256" key="8">
    <source>
        <dbReference type="HAMAP-Rule" id="MF_00127"/>
    </source>
</evidence>
<dbReference type="STRING" id="1802695.A3A13_00040"/>
<keyword evidence="4 8" id="KW-0067">ATP-binding</keyword>
<evidence type="ECO:0000256" key="6">
    <source>
        <dbReference type="ARBA" id="ARBA00023146"/>
    </source>
</evidence>
<dbReference type="InterPro" id="IPR033656">
    <property type="entry name" value="HisRS_anticodon"/>
</dbReference>
<evidence type="ECO:0000256" key="7">
    <source>
        <dbReference type="ARBA" id="ARBA00047639"/>
    </source>
</evidence>
<dbReference type="PANTHER" id="PTHR43707:SF1">
    <property type="entry name" value="HISTIDINE--TRNA LIGASE, MITOCHONDRIAL-RELATED"/>
    <property type="match status" value="1"/>
</dbReference>
<dbReference type="Pfam" id="PF03129">
    <property type="entry name" value="HGTP_anticodon"/>
    <property type="match status" value="1"/>
</dbReference>
<dbReference type="Proteomes" id="UP000178911">
    <property type="component" value="Unassembled WGS sequence"/>
</dbReference>
<dbReference type="InterPro" id="IPR041715">
    <property type="entry name" value="HisRS-like_core"/>
</dbReference>
<comment type="catalytic activity">
    <reaction evidence="7 8">
        <text>tRNA(His) + L-histidine + ATP = L-histidyl-tRNA(His) + AMP + diphosphate + H(+)</text>
        <dbReference type="Rhea" id="RHEA:17313"/>
        <dbReference type="Rhea" id="RHEA-COMP:9665"/>
        <dbReference type="Rhea" id="RHEA-COMP:9689"/>
        <dbReference type="ChEBI" id="CHEBI:15378"/>
        <dbReference type="ChEBI" id="CHEBI:30616"/>
        <dbReference type="ChEBI" id="CHEBI:33019"/>
        <dbReference type="ChEBI" id="CHEBI:57595"/>
        <dbReference type="ChEBI" id="CHEBI:78442"/>
        <dbReference type="ChEBI" id="CHEBI:78527"/>
        <dbReference type="ChEBI" id="CHEBI:456215"/>
        <dbReference type="EC" id="6.1.1.21"/>
    </reaction>
</comment>
<feature type="binding site" evidence="9">
    <location>
        <position position="118"/>
    </location>
    <ligand>
        <name>L-histidine</name>
        <dbReference type="ChEBI" id="CHEBI:57595"/>
    </ligand>
</feature>
<feature type="compositionally biased region" description="Low complexity" evidence="10">
    <location>
        <begin position="281"/>
        <end position="290"/>
    </location>
</feature>
<proteinExistence type="inferred from homology"/>
<dbReference type="SUPFAM" id="SSF52954">
    <property type="entry name" value="Class II aaRS ABD-related"/>
    <property type="match status" value="1"/>
</dbReference>
<dbReference type="Pfam" id="PF13393">
    <property type="entry name" value="tRNA-synt_His"/>
    <property type="match status" value="1"/>
</dbReference>
<dbReference type="EMBL" id="MGKJ01000016">
    <property type="protein sequence ID" value="OGN23688.1"/>
    <property type="molecule type" value="Genomic_DNA"/>
</dbReference>
<dbReference type="InterPro" id="IPR004154">
    <property type="entry name" value="Anticodon-bd"/>
</dbReference>
<dbReference type="HAMAP" id="MF_00127">
    <property type="entry name" value="His_tRNA_synth"/>
    <property type="match status" value="1"/>
</dbReference>
<dbReference type="InterPro" id="IPR036621">
    <property type="entry name" value="Anticodon-bd_dom_sf"/>
</dbReference>
<feature type="binding site" evidence="9">
    <location>
        <begin position="253"/>
        <end position="254"/>
    </location>
    <ligand>
        <name>L-histidine</name>
        <dbReference type="ChEBI" id="CHEBI:57595"/>
    </ligand>
</feature>
<accession>A0A1F8GG29</accession>
<dbReference type="Gene3D" id="3.30.930.10">
    <property type="entry name" value="Bira Bifunctional Protein, Domain 2"/>
    <property type="match status" value="1"/>
</dbReference>
<name>A0A1F8GG29_9BACT</name>
<keyword evidence="3 8" id="KW-0547">Nucleotide-binding</keyword>
<evidence type="ECO:0000256" key="4">
    <source>
        <dbReference type="ARBA" id="ARBA00022840"/>
    </source>
</evidence>
<feature type="domain" description="Aminoacyl-transfer RNA synthetases class-II family profile" evidence="11">
    <location>
        <begin position="1"/>
        <end position="335"/>
    </location>
</feature>
<keyword evidence="8" id="KW-0963">Cytoplasm</keyword>
<evidence type="ECO:0000256" key="5">
    <source>
        <dbReference type="ARBA" id="ARBA00022917"/>
    </source>
</evidence>
<comment type="subcellular location">
    <subcellularLocation>
        <location evidence="8">Cytoplasm</location>
    </subcellularLocation>
</comment>
<dbReference type="GO" id="GO:0006427">
    <property type="term" value="P:histidyl-tRNA aminoacylation"/>
    <property type="evidence" value="ECO:0007669"/>
    <property type="project" value="UniProtKB-UniRule"/>
</dbReference>
<sequence length="436" mass="49086">MRDILPEDQKYFRHILKKSDQLLDYYGFERIDTPMVESVDLFLRSAGETSDIMEKEIYTIKTKGGDALALRPEGTAGVVRAYIENGMNVRPHPVKLSYWGPMFRHDQPQHGRYRQFYQLGAETIGDSSEAVDAELIFLGHKLLDMLGLDNYNVHINSLGDSSCRPGYIKALKDYYKLRSRKLCFNCKNRLKTNILRLLDCKEADCAEVAKEAPQTVDFLDDECKSHFKHILEFLDEAKVPYILNPRLVRGLDYYTRTVFEFLPDDPSTHSTKPQGGEPVESTSSGQGGSQSAVIAGGRYDKLIEMLGGSKTPAAGWAMGIDRIVLALKEKNANIPDGLSKPKVFLVQLGEGAKRKSINLYESFRKAGIEAKSSIGRDSIKSQLRIANRLGVRFALIFGQKEALDGTIILREMDTGVQETIPLEKIVDEIKKRLKKE</sequence>
<evidence type="ECO:0000256" key="1">
    <source>
        <dbReference type="ARBA" id="ARBA00008226"/>
    </source>
</evidence>
<feature type="binding site" evidence="9">
    <location>
        <begin position="73"/>
        <end position="75"/>
    </location>
    <ligand>
        <name>L-histidine</name>
        <dbReference type="ChEBI" id="CHEBI:57595"/>
    </ligand>
</feature>
<dbReference type="InterPro" id="IPR004516">
    <property type="entry name" value="HisRS/HisZ"/>
</dbReference>
<protein>
    <recommendedName>
        <fullName evidence="8">Histidine--tRNA ligase</fullName>
        <ecNumber evidence="8">6.1.1.21</ecNumber>
    </recommendedName>
    <alternativeName>
        <fullName evidence="8">Histidyl-tRNA synthetase</fullName>
        <shortName evidence="8">HisRS</shortName>
    </alternativeName>
</protein>
<feature type="binding site" evidence="9">
    <location>
        <position position="249"/>
    </location>
    <ligand>
        <name>L-histidine</name>
        <dbReference type="ChEBI" id="CHEBI:57595"/>
    </ligand>
</feature>
<keyword evidence="5 8" id="KW-0648">Protein biosynthesis</keyword>
<dbReference type="EC" id="6.1.1.21" evidence="8"/>
<dbReference type="NCBIfam" id="TIGR00442">
    <property type="entry name" value="hisS"/>
    <property type="match status" value="1"/>
</dbReference>
<feature type="binding site" evidence="9">
    <location>
        <position position="122"/>
    </location>
    <ligand>
        <name>L-histidine</name>
        <dbReference type="ChEBI" id="CHEBI:57595"/>
    </ligand>
</feature>
<dbReference type="AlphaFoldDB" id="A0A1F8GG29"/>